<proteinExistence type="inferred from homology"/>
<sequence>MSLLDPLALSPAPQIACRRPRGPANLSAGARLPFAEAGGTMHAIMTHAKHLASALALAALALAAGCDEPSGASGKAAEKPSETAGASAQPAALKPGDAAPDVTFKLHDGREVKLSGLQGKQVLVYFYPKDDTPGCTIQAKGLRDGWADLQAAGLEVYGVSTQDAQSHQAFVEKYELPFPLVVDEGGAISTAFRVPLRNELSARQSFLIGKDGKIKQVWLEVDPKEHAAAILAAAKS</sequence>
<dbReference type="FunFam" id="3.40.30.10:FF:000007">
    <property type="entry name" value="Thioredoxin-dependent thiol peroxidase"/>
    <property type="match status" value="1"/>
</dbReference>
<comment type="caution">
    <text evidence="15">The sequence shown here is derived from an EMBL/GenBank/DDBJ whole genome shotgun (WGS) entry which is preliminary data.</text>
</comment>
<evidence type="ECO:0000256" key="13">
    <source>
        <dbReference type="SAM" id="MobiDB-lite"/>
    </source>
</evidence>
<dbReference type="EMBL" id="JELX01002892">
    <property type="protein sequence ID" value="KYF53920.1"/>
    <property type="molecule type" value="Genomic_DNA"/>
</dbReference>
<comment type="function">
    <text evidence="1">Thiol-specific peroxidase that catalyzes the reduction of hydrogen peroxide and organic hydroperoxides to water and alcohols, respectively. Plays a role in cell protection against oxidative stress by detoxifying peroxides and as sensor of hydrogen peroxide-mediated signaling events.</text>
</comment>
<keyword evidence="6" id="KW-0560">Oxidoreductase</keyword>
<evidence type="ECO:0000256" key="12">
    <source>
        <dbReference type="ARBA" id="ARBA00049091"/>
    </source>
</evidence>
<dbReference type="EC" id="1.11.1.24" evidence="3"/>
<evidence type="ECO:0000256" key="4">
    <source>
        <dbReference type="ARBA" id="ARBA00022559"/>
    </source>
</evidence>
<dbReference type="GO" id="GO:0008379">
    <property type="term" value="F:thioredoxin peroxidase activity"/>
    <property type="evidence" value="ECO:0007669"/>
    <property type="project" value="TreeGrafter"/>
</dbReference>
<comment type="catalytic activity">
    <reaction evidence="12">
        <text>a hydroperoxide + [thioredoxin]-dithiol = an alcohol + [thioredoxin]-disulfide + H2O</text>
        <dbReference type="Rhea" id="RHEA:62620"/>
        <dbReference type="Rhea" id="RHEA-COMP:10698"/>
        <dbReference type="Rhea" id="RHEA-COMP:10700"/>
        <dbReference type="ChEBI" id="CHEBI:15377"/>
        <dbReference type="ChEBI" id="CHEBI:29950"/>
        <dbReference type="ChEBI" id="CHEBI:30879"/>
        <dbReference type="ChEBI" id="CHEBI:35924"/>
        <dbReference type="ChEBI" id="CHEBI:50058"/>
        <dbReference type="EC" id="1.11.1.24"/>
    </reaction>
</comment>
<dbReference type="InterPro" id="IPR013766">
    <property type="entry name" value="Thioredoxin_domain"/>
</dbReference>
<comment type="subunit">
    <text evidence="2">Monomer.</text>
</comment>
<dbReference type="Proteomes" id="UP000075604">
    <property type="component" value="Unassembled WGS sequence"/>
</dbReference>
<evidence type="ECO:0000313" key="16">
    <source>
        <dbReference type="Proteomes" id="UP000075604"/>
    </source>
</evidence>
<dbReference type="AlphaFoldDB" id="A0A150PE45"/>
<keyword evidence="5" id="KW-0049">Antioxidant</keyword>
<dbReference type="PROSITE" id="PS51352">
    <property type="entry name" value="THIOREDOXIN_2"/>
    <property type="match status" value="1"/>
</dbReference>
<evidence type="ECO:0000256" key="3">
    <source>
        <dbReference type="ARBA" id="ARBA00013017"/>
    </source>
</evidence>
<evidence type="ECO:0000256" key="7">
    <source>
        <dbReference type="ARBA" id="ARBA00023157"/>
    </source>
</evidence>
<evidence type="ECO:0000256" key="1">
    <source>
        <dbReference type="ARBA" id="ARBA00003330"/>
    </source>
</evidence>
<dbReference type="PANTHER" id="PTHR42801">
    <property type="entry name" value="THIOREDOXIN-DEPENDENT PEROXIDE REDUCTASE"/>
    <property type="match status" value="1"/>
</dbReference>
<evidence type="ECO:0000256" key="6">
    <source>
        <dbReference type="ARBA" id="ARBA00023002"/>
    </source>
</evidence>
<evidence type="ECO:0000256" key="11">
    <source>
        <dbReference type="ARBA" id="ARBA00042639"/>
    </source>
</evidence>
<evidence type="ECO:0000256" key="5">
    <source>
        <dbReference type="ARBA" id="ARBA00022862"/>
    </source>
</evidence>
<evidence type="ECO:0000313" key="15">
    <source>
        <dbReference type="EMBL" id="KYF53920.1"/>
    </source>
</evidence>
<evidence type="ECO:0000259" key="14">
    <source>
        <dbReference type="PROSITE" id="PS51352"/>
    </source>
</evidence>
<dbReference type="InterPro" id="IPR036249">
    <property type="entry name" value="Thioredoxin-like_sf"/>
</dbReference>
<dbReference type="PANTHER" id="PTHR42801:SF4">
    <property type="entry name" value="AHPC_TSA FAMILY PROTEIN"/>
    <property type="match status" value="1"/>
</dbReference>
<dbReference type="Gene3D" id="3.40.30.10">
    <property type="entry name" value="Glutaredoxin"/>
    <property type="match status" value="1"/>
</dbReference>
<dbReference type="Pfam" id="PF00578">
    <property type="entry name" value="AhpC-TSA"/>
    <property type="match status" value="1"/>
</dbReference>
<comment type="similarity">
    <text evidence="10">Belongs to the peroxiredoxin family. BCP/PrxQ subfamily.</text>
</comment>
<dbReference type="GO" id="GO:0034599">
    <property type="term" value="P:cellular response to oxidative stress"/>
    <property type="evidence" value="ECO:0007669"/>
    <property type="project" value="TreeGrafter"/>
</dbReference>
<name>A0A150PE45_SORCE</name>
<evidence type="ECO:0000256" key="2">
    <source>
        <dbReference type="ARBA" id="ARBA00011245"/>
    </source>
</evidence>
<accession>A0A150PE45</accession>
<dbReference type="CDD" id="cd03017">
    <property type="entry name" value="PRX_BCP"/>
    <property type="match status" value="1"/>
</dbReference>
<dbReference type="InterPro" id="IPR050924">
    <property type="entry name" value="Peroxiredoxin_BCP/PrxQ"/>
</dbReference>
<reference evidence="15 16" key="1">
    <citation type="submission" date="2014-02" db="EMBL/GenBank/DDBJ databases">
        <title>The small core and large imbalanced accessory genome model reveals a collaborative survival strategy of Sorangium cellulosum strains in nature.</title>
        <authorList>
            <person name="Han K."/>
            <person name="Peng R."/>
            <person name="Blom J."/>
            <person name="Li Y.-Z."/>
        </authorList>
    </citation>
    <scope>NUCLEOTIDE SEQUENCE [LARGE SCALE GENOMIC DNA]</scope>
    <source>
        <strain evidence="15 16">So0157-18</strain>
    </source>
</reference>
<organism evidence="15 16">
    <name type="scientific">Sorangium cellulosum</name>
    <name type="common">Polyangium cellulosum</name>
    <dbReference type="NCBI Taxonomy" id="56"/>
    <lineage>
        <taxon>Bacteria</taxon>
        <taxon>Pseudomonadati</taxon>
        <taxon>Myxococcota</taxon>
        <taxon>Polyangia</taxon>
        <taxon>Polyangiales</taxon>
        <taxon>Polyangiaceae</taxon>
        <taxon>Sorangium</taxon>
    </lineage>
</organism>
<evidence type="ECO:0000256" key="10">
    <source>
        <dbReference type="ARBA" id="ARBA00038489"/>
    </source>
</evidence>
<feature type="domain" description="Thioredoxin" evidence="14">
    <location>
        <begin position="93"/>
        <end position="236"/>
    </location>
</feature>
<feature type="region of interest" description="Disordered" evidence="13">
    <location>
        <begin position="70"/>
        <end position="100"/>
    </location>
</feature>
<dbReference type="GO" id="GO:0005737">
    <property type="term" value="C:cytoplasm"/>
    <property type="evidence" value="ECO:0007669"/>
    <property type="project" value="TreeGrafter"/>
</dbReference>
<dbReference type="InterPro" id="IPR000866">
    <property type="entry name" value="AhpC/TSA"/>
</dbReference>
<protein>
    <recommendedName>
        <fullName evidence="3">thioredoxin-dependent peroxiredoxin</fullName>
        <ecNumber evidence="3">1.11.1.24</ecNumber>
    </recommendedName>
    <alternativeName>
        <fullName evidence="9">Thioredoxin peroxidase</fullName>
    </alternativeName>
    <alternativeName>
        <fullName evidence="11">Thioredoxin-dependent peroxiredoxin Bcp</fullName>
    </alternativeName>
</protein>
<dbReference type="GO" id="GO:0045454">
    <property type="term" value="P:cell redox homeostasis"/>
    <property type="evidence" value="ECO:0007669"/>
    <property type="project" value="TreeGrafter"/>
</dbReference>
<keyword evidence="8" id="KW-0676">Redox-active center</keyword>
<evidence type="ECO:0000256" key="9">
    <source>
        <dbReference type="ARBA" id="ARBA00032824"/>
    </source>
</evidence>
<evidence type="ECO:0000256" key="8">
    <source>
        <dbReference type="ARBA" id="ARBA00023284"/>
    </source>
</evidence>
<keyword evidence="7" id="KW-1015">Disulfide bond</keyword>
<dbReference type="SUPFAM" id="SSF52833">
    <property type="entry name" value="Thioredoxin-like"/>
    <property type="match status" value="1"/>
</dbReference>
<keyword evidence="4" id="KW-0575">Peroxidase</keyword>
<gene>
    <name evidence="15" type="ORF">BE04_21535</name>
</gene>